<evidence type="ECO:0000256" key="2">
    <source>
        <dbReference type="ARBA" id="ARBA00004623"/>
    </source>
</evidence>
<dbReference type="GO" id="GO:0034045">
    <property type="term" value="C:phagophore assembly site membrane"/>
    <property type="evidence" value="ECO:0007669"/>
    <property type="project" value="UniProtKB-SubCell"/>
</dbReference>
<evidence type="ECO:0000313" key="12">
    <source>
        <dbReference type="Ensembl" id="ENSCINP00000012817.3"/>
    </source>
</evidence>
<dbReference type="OMA" id="VDNHFCL"/>
<dbReference type="GO" id="GO:0000425">
    <property type="term" value="P:pexophagy"/>
    <property type="evidence" value="ECO:0000318"/>
    <property type="project" value="GO_Central"/>
</dbReference>
<dbReference type="GO" id="GO:0043495">
    <property type="term" value="F:protein-membrane adaptor activity"/>
    <property type="evidence" value="ECO:0000318"/>
    <property type="project" value="GO_Central"/>
</dbReference>
<dbReference type="Ensembl" id="ENSCINT00000012817.3">
    <property type="protein sequence ID" value="ENSCINP00000012817.3"/>
    <property type="gene ID" value="ENSCING00000006211.3"/>
</dbReference>
<dbReference type="GO" id="GO:0005789">
    <property type="term" value="C:endoplasmic reticulum membrane"/>
    <property type="evidence" value="ECO:0007669"/>
    <property type="project" value="UniProtKB-SubCell"/>
</dbReference>
<dbReference type="GO" id="GO:0034727">
    <property type="term" value="P:piecemeal microautophagy of the nucleus"/>
    <property type="evidence" value="ECO:0000318"/>
    <property type="project" value="GO_Central"/>
</dbReference>
<proteinExistence type="inferred from homology"/>
<name>F6YWF1_CIOIN</name>
<dbReference type="STRING" id="7719.ENSCINP00000012817"/>
<keyword evidence="5" id="KW-0813">Transport</keyword>
<keyword evidence="7" id="KW-0072">Autophagy</keyword>
<reference evidence="13" key="1">
    <citation type="journal article" date="2002" name="Science">
        <title>The draft genome of Ciona intestinalis: insights into chordate and vertebrate origins.</title>
        <authorList>
            <person name="Dehal P."/>
            <person name="Satou Y."/>
            <person name="Campbell R.K."/>
            <person name="Chapman J."/>
            <person name="Degnan B."/>
            <person name="De Tomaso A."/>
            <person name="Davidson B."/>
            <person name="Di Gregorio A."/>
            <person name="Gelpke M."/>
            <person name="Goodstein D.M."/>
            <person name="Harafuji N."/>
            <person name="Hastings K.E."/>
            <person name="Ho I."/>
            <person name="Hotta K."/>
            <person name="Huang W."/>
            <person name="Kawashima T."/>
            <person name="Lemaire P."/>
            <person name="Martinez D."/>
            <person name="Meinertzhagen I.A."/>
            <person name="Necula S."/>
            <person name="Nonaka M."/>
            <person name="Putnam N."/>
            <person name="Rash S."/>
            <person name="Saiga H."/>
            <person name="Satake M."/>
            <person name="Terry A."/>
            <person name="Yamada L."/>
            <person name="Wang H.G."/>
            <person name="Awazu S."/>
            <person name="Azumi K."/>
            <person name="Boore J."/>
            <person name="Branno M."/>
            <person name="Chin-Bow S."/>
            <person name="DeSantis R."/>
            <person name="Doyle S."/>
            <person name="Francino P."/>
            <person name="Keys D.N."/>
            <person name="Haga S."/>
            <person name="Hayashi H."/>
            <person name="Hino K."/>
            <person name="Imai K.S."/>
            <person name="Inaba K."/>
            <person name="Kano S."/>
            <person name="Kobayashi K."/>
            <person name="Kobayashi M."/>
            <person name="Lee B.I."/>
            <person name="Makabe K.W."/>
            <person name="Manohar C."/>
            <person name="Matassi G."/>
            <person name="Medina M."/>
            <person name="Mochizuki Y."/>
            <person name="Mount S."/>
            <person name="Morishita T."/>
            <person name="Miura S."/>
            <person name="Nakayama A."/>
            <person name="Nishizaka S."/>
            <person name="Nomoto H."/>
            <person name="Ohta F."/>
            <person name="Oishi K."/>
            <person name="Rigoutsos I."/>
            <person name="Sano M."/>
            <person name="Sasaki A."/>
            <person name="Sasakura Y."/>
            <person name="Shoguchi E."/>
            <person name="Shin-i T."/>
            <person name="Spagnuolo A."/>
            <person name="Stainier D."/>
            <person name="Suzuki M.M."/>
            <person name="Tassy O."/>
            <person name="Takatori N."/>
            <person name="Tokuoka M."/>
            <person name="Yagi K."/>
            <person name="Yoshizaki F."/>
            <person name="Wada S."/>
            <person name="Zhang C."/>
            <person name="Hyatt P.D."/>
            <person name="Larimer F."/>
            <person name="Detter C."/>
            <person name="Doggett N."/>
            <person name="Glavina T."/>
            <person name="Hawkins T."/>
            <person name="Richardson P."/>
            <person name="Lucas S."/>
            <person name="Kohara Y."/>
            <person name="Levine M."/>
            <person name="Satoh N."/>
            <person name="Rokhsar D.S."/>
        </authorList>
    </citation>
    <scope>NUCLEOTIDE SEQUENCE [LARGE SCALE GENOMIC DNA]</scope>
</reference>
<dbReference type="GO" id="GO:0032266">
    <property type="term" value="F:phosphatidylinositol-3-phosphate binding"/>
    <property type="evidence" value="ECO:0000318"/>
    <property type="project" value="GO_Central"/>
</dbReference>
<evidence type="ECO:0000256" key="11">
    <source>
        <dbReference type="ARBA" id="ARBA00024615"/>
    </source>
</evidence>
<dbReference type="GO" id="GO:0000422">
    <property type="term" value="P:autophagy of mitochondrion"/>
    <property type="evidence" value="ECO:0000318"/>
    <property type="project" value="GO_Central"/>
</dbReference>
<evidence type="ECO:0000256" key="7">
    <source>
        <dbReference type="ARBA" id="ARBA00023006"/>
    </source>
</evidence>
<keyword evidence="6" id="KW-0256">Endoplasmic reticulum</keyword>
<evidence type="ECO:0000313" key="13">
    <source>
        <dbReference type="Proteomes" id="UP000008144"/>
    </source>
</evidence>
<dbReference type="Proteomes" id="UP000008144">
    <property type="component" value="Chromosome 12"/>
</dbReference>
<dbReference type="HOGENOM" id="CLU_001781_0_0_1"/>
<reference evidence="12" key="4">
    <citation type="submission" date="2025-09" db="UniProtKB">
        <authorList>
            <consortium name="Ensembl"/>
        </authorList>
    </citation>
    <scope>IDENTIFICATION</scope>
</reference>
<dbReference type="InParanoid" id="F6YWF1"/>
<sequence>TMPWLPFPESIKKRACRYLLQHYLGKFLQEKLRLDQLSLDLYSGKGCVENVMLDVYSVNELLTQFHVPIEMVSGDIASISVMIPWSNLLSENCIVEIKGLHIKVAMNHQRPANFADMTDSFYESYGSMSTSMQLAQECFKQQEEDIKQNKDSGSMFEGLELFAKTIENILSRVKIKFSDVKFGFEHFNYQSNKRIRLELSINELQYFDEVTMNSQQTNQPTFNEGTEHLTNLLNQTITNSCKRFQISGLDLHMTSIIDQEGEEMIYDMSPTLIASCYGKHELKVRIKHKEQIPGPKMELDFFIGSCFVFLTPKQVRMMGHLLHPGCCLLLFILYFQFLSFHLQIHLLINVLQEISEPLGGGISHRDSAFSLDRNIQAPDVAPPGRGREERFYLMSASSTLYQVNGDSQCGEMSGTSCGSSCSSAGESVDPAQFNMERKKRGRRKGRTSESAGVDCVSFQSQLDFSLLVVTVLHVDPIFRGQKVGKDDLKGACGASSYLSEIASKYFKKAETGVDGDLFENRAKMSGWCETHDHLRFVGRPVHVQHQQKEGGASHLASLHVSASLGDVDFVECLRRTEEDQGSSWKFNQILAFNERNPSEKSLQINIDREELKHSIHNDVKIQLAVCSYVYTNLLYCTCEVDISIVDRLSTLLNYPCSGMGSAGQYSLYRTSGNNQSIFQKVLDEDAERKIILLFPIPDLRSEMDRRPWFKQSIREEQMHCYKFIEDDVTQYSSNFSHHKQVYMMQVKQIELLYAENNKNNRICLYMTLYIHRLVESLYKKYVVLPSLLLLPSDQNTGSYWQNTSVFGLGENGLNEEISPFSKRKVVYVNEDVVMPGNCDEIQTFTSHATQTSSLSLDVYLPHVVATLHSKDFLENIYNRIGNDLLLWRPAAPQPFGASTFTSTILPTTLPHQPIFDPNMRPKFFACNSRDGSDSDYSDDAVPPYKETLRESFSKKESSIAVTLNINQGSVTANCAKGQLMLKIENGSLFYVGGYEGDSNLDYVCIDMEGCWLFYKDVIHDYIMTSHQPVQQENGRTSFNLPSTSTPSNMETIIFPTSSMVNMCFNKGRHSSGDGRDRMVTMVVKLDYEQPSLKHCVLSTLLSGATLHHKFVQQDVNWLNQITDFFDLTDHEVLGYKPPSIITQLHLHFDRCCVKYHPPSCPVGALATLHSFSLSSNMVAGSPSSLLHILIDNASLFLTKSDAREVRSMKDYVCVVEVGLLEVCLKINNSTKQTDNEKMKHPLIDLSIFNNKVKIQTCSDSFGALFTIIKKFVEEMEASMNKQTNVMTSQSIHTSHDDVIIKSTEEAMLASHESLYQDTVSDLLADAMVDVETDDVITSVQRLCLMAEIIVSQYLFHPLHRSPEHVLLTSHATDQPPEVMTPDEFMTSTSFEPDDTQFCIIEDPGFGGFNENEPEVRYIIDDDVISYHENHFTPVLGKTDQLSAPDSFSPPEMRYSVKDLTCVWMMYGGCDFTTIDGKTKDTKMKLRDENTLMEFHLSKHSPKNMYSNVKCYTWKAAGLENSIHDKLDPISICQVRFRHEIYGEESKEAARTVLIVTEFEIRDRLQTSQINKFLYQFHSEASPKQSQANMLIVKALQYKPEKSGSSIECKLKVSLQPLRLNVDQDALDFITKFFDSVSILISKSDSDVTEHTVPHELVANPPVIKTATDDAHEAVEEDTTDASQTPLFFREIIFSPEVPIRLDYHGKHIDTDQMGTLAGLLMGLGQLNCSQLKLKKIIHRHGILGVDKMVTFMLNEWAGDIRKNQLPSILGGVGPLHSVVQFFQGVHDLVVMPVEQYKRDGRIVRGLQRGTSSFGGWATMATLELTNRMVWLVQKAAETTYDVVSPPQLHVKREKRQQNWRNLGPHASRHKQPNDIREGFNNALTVVRSGVSDAAYSIARVAQEEHEQKGITGAVGGVLRHLPPTLVKPVIIASEATSNVLSGMRNQILPDAKREDDEKWRNAS</sequence>
<reference evidence="12" key="3">
    <citation type="submission" date="2025-08" db="UniProtKB">
        <authorList>
            <consortium name="Ensembl"/>
        </authorList>
    </citation>
    <scope>IDENTIFICATION</scope>
</reference>
<evidence type="ECO:0000256" key="8">
    <source>
        <dbReference type="ARBA" id="ARBA00023055"/>
    </source>
</evidence>
<comment type="similarity">
    <text evidence="3">Belongs to the ATG2 family.</text>
</comment>
<protein>
    <recommendedName>
        <fullName evidence="4">Autophagy-related protein 2</fullName>
    </recommendedName>
</protein>
<dbReference type="FunCoup" id="F6YWF1">
    <property type="interactions" value="244"/>
</dbReference>
<comment type="subcellular location">
    <subcellularLocation>
        <location evidence="1">Endoplasmic reticulum membrane</location>
        <topology evidence="1">Peripheral membrane protein</topology>
    </subcellularLocation>
    <subcellularLocation>
        <location evidence="2">Preautophagosomal structure membrane</location>
        <topology evidence="2">Peripheral membrane protein</topology>
    </subcellularLocation>
</comment>
<dbReference type="GO" id="GO:0061709">
    <property type="term" value="P:reticulophagy"/>
    <property type="evidence" value="ECO:0000318"/>
    <property type="project" value="GO_Central"/>
</dbReference>
<dbReference type="Pfam" id="PF13329">
    <property type="entry name" value="ATG2_CAD"/>
    <property type="match status" value="3"/>
</dbReference>
<dbReference type="EMBL" id="EAAA01000846">
    <property type="status" value="NOT_ANNOTATED_CDS"/>
    <property type="molecule type" value="Genomic_DNA"/>
</dbReference>
<evidence type="ECO:0000256" key="10">
    <source>
        <dbReference type="ARBA" id="ARBA00024479"/>
    </source>
</evidence>
<comment type="catalytic activity">
    <reaction evidence="11">
        <text>a 1,2-diacyl-sn-glycero-3-phosphoethanolamine(in) = a 1,2-diacyl-sn-glycero-3-phosphoethanolamine(out)</text>
        <dbReference type="Rhea" id="RHEA:38895"/>
        <dbReference type="ChEBI" id="CHEBI:64612"/>
    </reaction>
</comment>
<evidence type="ECO:0000256" key="4">
    <source>
        <dbReference type="ARBA" id="ARBA00018070"/>
    </source>
</evidence>
<dbReference type="GO" id="GO:0006869">
    <property type="term" value="P:lipid transport"/>
    <property type="evidence" value="ECO:0007669"/>
    <property type="project" value="UniProtKB-KW"/>
</dbReference>
<dbReference type="GO" id="GO:0061908">
    <property type="term" value="C:phagophore"/>
    <property type="evidence" value="ECO:0000318"/>
    <property type="project" value="GO_Central"/>
</dbReference>
<evidence type="ECO:0000256" key="3">
    <source>
        <dbReference type="ARBA" id="ARBA00009714"/>
    </source>
</evidence>
<keyword evidence="9" id="KW-0472">Membrane</keyword>
<evidence type="ECO:0000256" key="9">
    <source>
        <dbReference type="ARBA" id="ARBA00023136"/>
    </source>
</evidence>
<dbReference type="GO" id="GO:0000407">
    <property type="term" value="C:phagophore assembly site"/>
    <property type="evidence" value="ECO:0000318"/>
    <property type="project" value="GO_Central"/>
</dbReference>
<comment type="catalytic activity">
    <reaction evidence="10">
        <text>a 1,2-diacyl-sn-glycero-3-phospho-L-serine(in) = a 1,2-diacyl-sn-glycero-3-phospho-L-serine(out)</text>
        <dbReference type="Rhea" id="RHEA:38663"/>
        <dbReference type="ChEBI" id="CHEBI:57262"/>
    </reaction>
</comment>
<keyword evidence="8" id="KW-0445">Lipid transport</keyword>
<evidence type="ECO:0000256" key="1">
    <source>
        <dbReference type="ARBA" id="ARBA00004406"/>
    </source>
</evidence>
<dbReference type="GeneTree" id="ENSGT00620000087966"/>
<evidence type="ECO:0000256" key="5">
    <source>
        <dbReference type="ARBA" id="ARBA00022448"/>
    </source>
</evidence>
<reference evidence="12" key="2">
    <citation type="journal article" date="2008" name="Genome Biol.">
        <title>Improved genome assembly and evidence-based global gene model set for the chordate Ciona intestinalis: new insight into intron and operon populations.</title>
        <authorList>
            <person name="Satou Y."/>
            <person name="Mineta K."/>
            <person name="Ogasawara M."/>
            <person name="Sasakura Y."/>
            <person name="Shoguchi E."/>
            <person name="Ueno K."/>
            <person name="Yamada L."/>
            <person name="Matsumoto J."/>
            <person name="Wasserscheid J."/>
            <person name="Dewar K."/>
            <person name="Wiley G.B."/>
            <person name="Macmil S.L."/>
            <person name="Roe B.A."/>
            <person name="Zeller R.W."/>
            <person name="Hastings K.E."/>
            <person name="Lemaire P."/>
            <person name="Lindquist E."/>
            <person name="Endo T."/>
            <person name="Hotta K."/>
            <person name="Inaba K."/>
        </authorList>
    </citation>
    <scope>NUCLEOTIDE SEQUENCE [LARGE SCALE GENOMIC DNA]</scope>
    <source>
        <strain evidence="12">wild type</strain>
    </source>
</reference>
<dbReference type="PANTHER" id="PTHR13190">
    <property type="entry name" value="AUTOPHAGY-RELATED 2, ISOFORM A"/>
    <property type="match status" value="1"/>
</dbReference>
<dbReference type="InterPro" id="IPR026849">
    <property type="entry name" value="ATG2"/>
</dbReference>
<evidence type="ECO:0000256" key="6">
    <source>
        <dbReference type="ARBA" id="ARBA00022824"/>
    </source>
</evidence>
<accession>F6YWF1</accession>
<dbReference type="GO" id="GO:0061723">
    <property type="term" value="P:glycophagy"/>
    <property type="evidence" value="ECO:0000318"/>
    <property type="project" value="GO_Central"/>
</dbReference>
<organism evidence="12 13">
    <name type="scientific">Ciona intestinalis</name>
    <name type="common">Transparent sea squirt</name>
    <name type="synonym">Ascidia intestinalis</name>
    <dbReference type="NCBI Taxonomy" id="7719"/>
    <lineage>
        <taxon>Eukaryota</taxon>
        <taxon>Metazoa</taxon>
        <taxon>Chordata</taxon>
        <taxon>Tunicata</taxon>
        <taxon>Ascidiacea</taxon>
        <taxon>Phlebobranchia</taxon>
        <taxon>Cionidae</taxon>
        <taxon>Ciona</taxon>
    </lineage>
</organism>
<dbReference type="PANTHER" id="PTHR13190:SF1">
    <property type="entry name" value="AUTOPHAGY-RELATED 2, ISOFORM A"/>
    <property type="match status" value="1"/>
</dbReference>
<dbReference type="GO" id="GO:0000045">
    <property type="term" value="P:autophagosome assembly"/>
    <property type="evidence" value="ECO:0000318"/>
    <property type="project" value="GO_Central"/>
</dbReference>
<keyword evidence="13" id="KW-1185">Reference proteome</keyword>